<gene>
    <name evidence="1" type="ORF">SSP531S_53780</name>
</gene>
<accession>A0A388T553</accession>
<protein>
    <recommendedName>
        <fullName evidence="3">DNA-binding protein</fullName>
    </recommendedName>
</protein>
<reference evidence="1 2" key="1">
    <citation type="submission" date="2018-07" db="EMBL/GenBank/DDBJ databases">
        <title>Whole Genome Shotgun Sequence of Streptomyces spongiicola strain 531S.</title>
        <authorList>
            <person name="Dohra H."/>
            <person name="Kodani S."/>
        </authorList>
    </citation>
    <scope>NUCLEOTIDE SEQUENCE [LARGE SCALE GENOMIC DNA]</scope>
    <source>
        <strain evidence="1 2">531S</strain>
    </source>
</reference>
<name>A0A388T553_9ACTN</name>
<comment type="caution">
    <text evidence="1">The sequence shown here is derived from an EMBL/GenBank/DDBJ whole genome shotgun (WGS) entry which is preliminary data.</text>
</comment>
<dbReference type="Proteomes" id="UP000265354">
    <property type="component" value="Unassembled WGS sequence"/>
</dbReference>
<evidence type="ECO:0000313" key="2">
    <source>
        <dbReference type="Proteomes" id="UP000265354"/>
    </source>
</evidence>
<organism evidence="1 2">
    <name type="scientific">Streptomyces spongiicola</name>
    <dbReference type="NCBI Taxonomy" id="1690221"/>
    <lineage>
        <taxon>Bacteria</taxon>
        <taxon>Bacillati</taxon>
        <taxon>Actinomycetota</taxon>
        <taxon>Actinomycetes</taxon>
        <taxon>Kitasatosporales</taxon>
        <taxon>Streptomycetaceae</taxon>
        <taxon>Streptomyces</taxon>
    </lineage>
</organism>
<dbReference type="EMBL" id="BGZL01000024">
    <property type="protein sequence ID" value="GBQ03899.1"/>
    <property type="molecule type" value="Genomic_DNA"/>
</dbReference>
<evidence type="ECO:0000313" key="1">
    <source>
        <dbReference type="EMBL" id="GBQ03899.1"/>
    </source>
</evidence>
<sequence>MPRGGSNTLPSFETIAERMEVPKRTVLDNYRSWDIPVVRISDRILRVRERDFEAWLDARTQ</sequence>
<evidence type="ECO:0008006" key="3">
    <source>
        <dbReference type="Google" id="ProtNLM"/>
    </source>
</evidence>
<dbReference type="AlphaFoldDB" id="A0A388T553"/>
<proteinExistence type="predicted"/>